<organism evidence="1 2">
    <name type="scientific">Zygotorulaspora mrakii</name>
    <name type="common">Zygosaccharomyces mrakii</name>
    <dbReference type="NCBI Taxonomy" id="42260"/>
    <lineage>
        <taxon>Eukaryota</taxon>
        <taxon>Fungi</taxon>
        <taxon>Dikarya</taxon>
        <taxon>Ascomycota</taxon>
        <taxon>Saccharomycotina</taxon>
        <taxon>Saccharomycetes</taxon>
        <taxon>Saccharomycetales</taxon>
        <taxon>Saccharomycetaceae</taxon>
        <taxon>Zygotorulaspora</taxon>
    </lineage>
</organism>
<sequence length="252" mass="27948">MNTSELPMHVERDPSIVASKRRASSTGRGATGVFTPNCTRLTAANHVTRLPCPLLWSFASMVSMPLHFSAAAASDEPSLYSSSLRTRLEILLTGSRASSTGAWTTTGPQLYTCCVEKRVLKPFYVNYKLLAMAPIGTPQCAAQVQWPCQPSETRDIPLPSPKKCRLVHLLRLLQQTALPAAQRCAHCKSHQRAATTTSHKRVSIQSLSERCSLSHSPRSDKFLYIATRLEKKRARRRRITFFADMPSHEGSV</sequence>
<accession>A0A7H9B8W6</accession>
<evidence type="ECO:0000313" key="1">
    <source>
        <dbReference type="EMBL" id="QLG74439.1"/>
    </source>
</evidence>
<dbReference type="EMBL" id="CP058610">
    <property type="protein sequence ID" value="QLG74439.1"/>
    <property type="molecule type" value="Genomic_DNA"/>
</dbReference>
<evidence type="ECO:0000313" key="2">
    <source>
        <dbReference type="Proteomes" id="UP000509704"/>
    </source>
</evidence>
<gene>
    <name evidence="1" type="ORF">HG535_0G03220</name>
</gene>
<keyword evidence="2" id="KW-1185">Reference proteome</keyword>
<dbReference type="AlphaFoldDB" id="A0A7H9B8W6"/>
<name>A0A7H9B8W6_ZYGMR</name>
<dbReference type="Proteomes" id="UP000509704">
    <property type="component" value="Chromosome 7"/>
</dbReference>
<reference evidence="1 2" key="1">
    <citation type="submission" date="2020-07" db="EMBL/GenBank/DDBJ databases">
        <title>The yeast mating-type switching endonuclease HO is a domesticated member of an unorthodox homing genetic element family.</title>
        <authorList>
            <person name="Coughlan A.Y."/>
            <person name="Lombardi L."/>
            <person name="Braun-Galleani S."/>
            <person name="Martos A.R."/>
            <person name="Galeote V."/>
            <person name="Bigey F."/>
            <person name="Dequin S."/>
            <person name="Byrne K.P."/>
            <person name="Wolfe K.H."/>
        </authorList>
    </citation>
    <scope>NUCLEOTIDE SEQUENCE [LARGE SCALE GENOMIC DNA]</scope>
    <source>
        <strain evidence="1 2">NRRL Y-6702</strain>
    </source>
</reference>
<protein>
    <submittedName>
        <fullName evidence="1">Uncharacterized protein</fullName>
    </submittedName>
</protein>
<proteinExistence type="predicted"/>
<dbReference type="GeneID" id="59238222"/>
<dbReference type="KEGG" id="zmk:HG535_0G03220"/>
<dbReference type="RefSeq" id="XP_037146164.1">
    <property type="nucleotide sequence ID" value="XM_037290269.1"/>
</dbReference>